<dbReference type="KEGG" id="puv:PUV_04730"/>
<reference key="1">
    <citation type="journal article" date="2011" name="Mol. Biol. Evol.">
        <title>Unity in variety -- the pan-genome of the Chlamydiae.</title>
        <authorList>
            <person name="Collingro A."/>
            <person name="Tischler P."/>
            <person name="Weinmaier T."/>
            <person name="Penz T."/>
            <person name="Heinz E."/>
            <person name="Brunham R.C."/>
            <person name="Read T.D."/>
            <person name="Bavoil P.M."/>
            <person name="Sachse K."/>
            <person name="Kahane S."/>
            <person name="Friedman M.G."/>
            <person name="Rattei T."/>
            <person name="Myers G.S.A."/>
            <person name="Horn M."/>
        </authorList>
    </citation>
    <scope>NUCLEOTIDE SEQUENCE</scope>
    <source>
        <strain>UV7</strain>
    </source>
</reference>
<gene>
    <name evidence="1" type="ordered locus">PUV_04730</name>
</gene>
<dbReference type="STRING" id="765952.PUV_04730"/>
<evidence type="ECO:0000313" key="2">
    <source>
        <dbReference type="Proteomes" id="UP000000495"/>
    </source>
</evidence>
<dbReference type="Proteomes" id="UP000000495">
    <property type="component" value="Chromosome"/>
</dbReference>
<dbReference type="HOGENOM" id="CLU_3430860_0_0_0"/>
<sequence>MVGVLSNGEDGGNGGDAV</sequence>
<evidence type="ECO:0000313" key="1">
    <source>
        <dbReference type="EMBL" id="CCB85423.1"/>
    </source>
</evidence>
<dbReference type="EMBL" id="FR872580">
    <property type="protein sequence ID" value="CCB85423.1"/>
    <property type="molecule type" value="Genomic_DNA"/>
</dbReference>
<reference evidence="1 2" key="2">
    <citation type="journal article" date="2011" name="Mol. Biol. Evol.">
        <title>Unity in variety--the pan-genome of the Chlamydiae.</title>
        <authorList>
            <person name="Collingro A."/>
            <person name="Tischler P."/>
            <person name="Weinmaier T."/>
            <person name="Penz T."/>
            <person name="Heinz E."/>
            <person name="Brunham R.C."/>
            <person name="Read T.D."/>
            <person name="Bavoil P.M."/>
            <person name="Sachse K."/>
            <person name="Kahane S."/>
            <person name="Friedman M.G."/>
            <person name="Rattei T."/>
            <person name="Myers G.S."/>
            <person name="Horn M."/>
        </authorList>
    </citation>
    <scope>NUCLEOTIDE SEQUENCE [LARGE SCALE GENOMIC DNA]</scope>
    <source>
        <strain evidence="2">UV7</strain>
    </source>
</reference>
<protein>
    <submittedName>
        <fullName evidence="1">Uncharacterized protein</fullName>
    </submittedName>
</protein>
<dbReference type="AlphaFoldDB" id="F8KWL7"/>
<proteinExistence type="predicted"/>
<name>F8KWL7_PARAV</name>
<keyword evidence="2" id="KW-1185">Reference proteome</keyword>
<organism evidence="1 2">
    <name type="scientific">Parachlamydia acanthamoebae (strain UV7)</name>
    <dbReference type="NCBI Taxonomy" id="765952"/>
    <lineage>
        <taxon>Bacteria</taxon>
        <taxon>Pseudomonadati</taxon>
        <taxon>Chlamydiota</taxon>
        <taxon>Chlamydiia</taxon>
        <taxon>Parachlamydiales</taxon>
        <taxon>Parachlamydiaceae</taxon>
        <taxon>Parachlamydia</taxon>
    </lineage>
</organism>
<accession>F8KWL7</accession>